<dbReference type="PANTHER" id="PTHR34997:SF1">
    <property type="entry name" value="PEPTIDOGLYCAN-BINDING LYSIN DOMAIN"/>
    <property type="match status" value="1"/>
</dbReference>
<dbReference type="PROSITE" id="PS51782">
    <property type="entry name" value="LYSM"/>
    <property type="match status" value="4"/>
</dbReference>
<dbReference type="InterPro" id="IPR036779">
    <property type="entry name" value="LysM_dom_sf"/>
</dbReference>
<dbReference type="Proteomes" id="UP000663856">
    <property type="component" value="Unassembled WGS sequence"/>
</dbReference>
<dbReference type="SMART" id="SM00257">
    <property type="entry name" value="LysM"/>
    <property type="match status" value="4"/>
</dbReference>
<evidence type="ECO:0000313" key="5">
    <source>
        <dbReference type="Proteomes" id="UP000663856"/>
    </source>
</evidence>
<dbReference type="Gene3D" id="3.10.350.10">
    <property type="entry name" value="LysM domain"/>
    <property type="match status" value="4"/>
</dbReference>
<dbReference type="EMBL" id="CAJNRF010016329">
    <property type="protein sequence ID" value="CAF2192507.1"/>
    <property type="molecule type" value="Genomic_DNA"/>
</dbReference>
<gene>
    <name evidence="4" type="ORF">WKI299_LOCUS34052</name>
</gene>
<keyword evidence="1" id="KW-0147">Chitin-binding</keyword>
<organism evidence="4 5">
    <name type="scientific">Rotaria magnacalcarata</name>
    <dbReference type="NCBI Taxonomy" id="392030"/>
    <lineage>
        <taxon>Eukaryota</taxon>
        <taxon>Metazoa</taxon>
        <taxon>Spiralia</taxon>
        <taxon>Gnathifera</taxon>
        <taxon>Rotifera</taxon>
        <taxon>Eurotatoria</taxon>
        <taxon>Bdelloidea</taxon>
        <taxon>Philodinida</taxon>
        <taxon>Philodinidae</taxon>
        <taxon>Rotaria</taxon>
    </lineage>
</organism>
<reference evidence="4" key="1">
    <citation type="submission" date="2021-02" db="EMBL/GenBank/DDBJ databases">
        <authorList>
            <person name="Nowell W R."/>
        </authorList>
    </citation>
    <scope>NUCLEOTIDE SEQUENCE</scope>
</reference>
<dbReference type="AlphaFoldDB" id="A0A816Z3N4"/>
<evidence type="ECO:0000259" key="3">
    <source>
        <dbReference type="PROSITE" id="PS51782"/>
    </source>
</evidence>
<feature type="domain" description="LysM" evidence="3">
    <location>
        <begin position="113"/>
        <end position="158"/>
    </location>
</feature>
<evidence type="ECO:0000256" key="1">
    <source>
        <dbReference type="ARBA" id="ARBA00022669"/>
    </source>
</evidence>
<dbReference type="Pfam" id="PF01476">
    <property type="entry name" value="LysM"/>
    <property type="match status" value="4"/>
</dbReference>
<evidence type="ECO:0000313" key="4">
    <source>
        <dbReference type="EMBL" id="CAF2192507.1"/>
    </source>
</evidence>
<keyword evidence="2" id="KW-0843">Virulence</keyword>
<evidence type="ECO:0000256" key="2">
    <source>
        <dbReference type="ARBA" id="ARBA00023026"/>
    </source>
</evidence>
<feature type="domain" description="LysM" evidence="3">
    <location>
        <begin position="229"/>
        <end position="274"/>
    </location>
</feature>
<proteinExistence type="predicted"/>
<feature type="domain" description="LysM" evidence="3">
    <location>
        <begin position="55"/>
        <end position="100"/>
    </location>
</feature>
<dbReference type="InterPro" id="IPR052210">
    <property type="entry name" value="LysM1-like"/>
</dbReference>
<name>A0A816Z3N4_9BILA</name>
<sequence>MGMGENGYEWKRIGGNGWEWMGMDGNGWEWLRMGANGCEWMGMLVYSAGSTLCGKTHTVISGDSCWSIGQANSLTVAQLQSLNPSLGQNCDLTVGQILLLQPACFVEATPCGKTHAVVSGDSCWSVGQANSLTVAQLQSLNPSLGQNCDLTVGRMLLMQPACSVEATLCGKTHTVISGDSCWSIGKANSVTVAQIQSLNPSLGQNCDLTVGQILLMQSACSVKSTLCGKTHTVVSGDSCWSIGEANSLTVAQMQSLNPTLGQNCDLTVGQILLIQSACNGYSTGWS</sequence>
<feature type="domain" description="LysM" evidence="3">
    <location>
        <begin position="171"/>
        <end position="216"/>
    </location>
</feature>
<dbReference type="GO" id="GO:0008061">
    <property type="term" value="F:chitin binding"/>
    <property type="evidence" value="ECO:0007669"/>
    <property type="project" value="UniProtKB-KW"/>
</dbReference>
<protein>
    <recommendedName>
        <fullName evidence="3">LysM domain-containing protein</fullName>
    </recommendedName>
</protein>
<dbReference type="SUPFAM" id="SSF54106">
    <property type="entry name" value="LysM domain"/>
    <property type="match status" value="4"/>
</dbReference>
<comment type="caution">
    <text evidence="4">The sequence shown here is derived from an EMBL/GenBank/DDBJ whole genome shotgun (WGS) entry which is preliminary data.</text>
</comment>
<dbReference type="PANTHER" id="PTHR34997">
    <property type="entry name" value="AM15"/>
    <property type="match status" value="1"/>
</dbReference>
<accession>A0A816Z3N4</accession>
<dbReference type="CDD" id="cd00118">
    <property type="entry name" value="LysM"/>
    <property type="match status" value="4"/>
</dbReference>
<dbReference type="InterPro" id="IPR018392">
    <property type="entry name" value="LysM"/>
</dbReference>